<evidence type="ECO:0000256" key="5">
    <source>
        <dbReference type="PIRSR" id="PIRSR606710-2"/>
    </source>
</evidence>
<accession>A0A6A8HC81</accession>
<reference evidence="8" key="1">
    <citation type="journal article" date="2019" name="Nat. Med.">
        <title>A library of human gut bacterial isolates paired with longitudinal multiomics data enables mechanistic microbiome research.</title>
        <authorList>
            <person name="Poyet M."/>
            <person name="Groussin M."/>
            <person name="Gibbons S.M."/>
            <person name="Avila-Pacheco J."/>
            <person name="Jiang X."/>
            <person name="Kearney S.M."/>
            <person name="Perrotta A.R."/>
            <person name="Berdy B."/>
            <person name="Zhao S."/>
            <person name="Lieberman T.D."/>
            <person name="Swanson P.K."/>
            <person name="Smith M."/>
            <person name="Roesemann S."/>
            <person name="Alexander J.E."/>
            <person name="Rich S.A."/>
            <person name="Livny J."/>
            <person name="Vlamakis H."/>
            <person name="Clish C."/>
            <person name="Bullock K."/>
            <person name="Deik A."/>
            <person name="Scott J."/>
            <person name="Pierce K.A."/>
            <person name="Xavier R.J."/>
            <person name="Alm E.J."/>
        </authorList>
    </citation>
    <scope>NUCLEOTIDE SEQUENCE</scope>
    <source>
        <strain evidence="8">BIOML-A18</strain>
    </source>
</reference>
<evidence type="ECO:0000256" key="3">
    <source>
        <dbReference type="ARBA" id="ARBA00023295"/>
    </source>
</evidence>
<dbReference type="SUPFAM" id="SSF75005">
    <property type="entry name" value="Arabinanase/levansucrase/invertase"/>
    <property type="match status" value="1"/>
</dbReference>
<proteinExistence type="inferred from homology"/>
<feature type="active site" description="Proton donor" evidence="4">
    <location>
        <position position="178"/>
    </location>
</feature>
<dbReference type="PANTHER" id="PTHR42812:SF12">
    <property type="entry name" value="BETA-XYLOSIDASE-RELATED"/>
    <property type="match status" value="1"/>
</dbReference>
<feature type="site" description="Important for catalytic activity, responsible for pKa modulation of the active site Glu and correct orientation of both the proton donor and substrate" evidence="5">
    <location>
        <position position="123"/>
    </location>
</feature>
<evidence type="ECO:0000256" key="6">
    <source>
        <dbReference type="RuleBase" id="RU361187"/>
    </source>
</evidence>
<evidence type="ECO:0000259" key="7">
    <source>
        <dbReference type="Pfam" id="PF17851"/>
    </source>
</evidence>
<feature type="domain" description="Beta-xylosidase C-terminal Concanavalin A-like" evidence="7">
    <location>
        <begin position="320"/>
        <end position="496"/>
    </location>
</feature>
<dbReference type="InterPro" id="IPR023296">
    <property type="entry name" value="Glyco_hydro_beta-prop_sf"/>
</dbReference>
<dbReference type="CDD" id="cd18617">
    <property type="entry name" value="GH43_XynB-like"/>
    <property type="match status" value="1"/>
</dbReference>
<dbReference type="GO" id="GO:0005975">
    <property type="term" value="P:carbohydrate metabolic process"/>
    <property type="evidence" value="ECO:0007669"/>
    <property type="project" value="InterPro"/>
</dbReference>
<dbReference type="Gene3D" id="2.115.10.20">
    <property type="entry name" value="Glycosyl hydrolase domain, family 43"/>
    <property type="match status" value="1"/>
</dbReference>
<dbReference type="Gene3D" id="2.60.120.200">
    <property type="match status" value="1"/>
</dbReference>
<feature type="active site" description="Proton acceptor" evidence="4">
    <location>
        <position position="14"/>
    </location>
</feature>
<name>A0A6A8HC81_9LACO</name>
<gene>
    <name evidence="8" type="ORF">GKC89_09175</name>
</gene>
<evidence type="ECO:0000256" key="2">
    <source>
        <dbReference type="ARBA" id="ARBA00022801"/>
    </source>
</evidence>
<evidence type="ECO:0000313" key="8">
    <source>
        <dbReference type="EMBL" id="MSA69247.1"/>
    </source>
</evidence>
<organism evidence="8">
    <name type="scientific">Ligilactobacillus ruminis</name>
    <dbReference type="NCBI Taxonomy" id="1623"/>
    <lineage>
        <taxon>Bacteria</taxon>
        <taxon>Bacillati</taxon>
        <taxon>Bacillota</taxon>
        <taxon>Bacilli</taxon>
        <taxon>Lactobacillales</taxon>
        <taxon>Lactobacillaceae</taxon>
        <taxon>Ligilactobacillus</taxon>
    </lineage>
</organism>
<protein>
    <submittedName>
        <fullName evidence="8">Family 43 glycosylhydrolase</fullName>
    </submittedName>
</protein>
<dbReference type="Pfam" id="PF17851">
    <property type="entry name" value="GH43_C2"/>
    <property type="match status" value="1"/>
</dbReference>
<comment type="similarity">
    <text evidence="1 6">Belongs to the glycosyl hydrolase 43 family.</text>
</comment>
<dbReference type="EMBL" id="WKOD01000033">
    <property type="protein sequence ID" value="MSA69247.1"/>
    <property type="molecule type" value="Genomic_DNA"/>
</dbReference>
<dbReference type="PANTHER" id="PTHR42812">
    <property type="entry name" value="BETA-XYLOSIDASE"/>
    <property type="match status" value="1"/>
</dbReference>
<dbReference type="GO" id="GO:0004553">
    <property type="term" value="F:hydrolase activity, hydrolyzing O-glycosyl compounds"/>
    <property type="evidence" value="ECO:0007669"/>
    <property type="project" value="InterPro"/>
</dbReference>
<dbReference type="Pfam" id="PF04616">
    <property type="entry name" value="Glyco_hydro_43"/>
    <property type="match status" value="1"/>
</dbReference>
<evidence type="ECO:0000256" key="4">
    <source>
        <dbReference type="PIRSR" id="PIRSR606710-1"/>
    </source>
</evidence>
<dbReference type="InterPro" id="IPR041542">
    <property type="entry name" value="GH43_C2"/>
</dbReference>
<keyword evidence="2 6" id="KW-0378">Hydrolase</keyword>
<dbReference type="RefSeq" id="WP_154237229.1">
    <property type="nucleotide sequence ID" value="NZ_JBBNKM010000014.1"/>
</dbReference>
<dbReference type="InterPro" id="IPR013320">
    <property type="entry name" value="ConA-like_dom_sf"/>
</dbReference>
<comment type="caution">
    <text evidence="8">The sequence shown here is derived from an EMBL/GenBank/DDBJ whole genome shotgun (WGS) entry which is preliminary data.</text>
</comment>
<dbReference type="InterPro" id="IPR006710">
    <property type="entry name" value="Glyco_hydro_43"/>
</dbReference>
<keyword evidence="3 6" id="KW-0326">Glycosidase</keyword>
<dbReference type="AlphaFoldDB" id="A0A6A8HC81"/>
<dbReference type="InterPro" id="IPR051795">
    <property type="entry name" value="Glycosyl_Hydrlase_43"/>
</dbReference>
<evidence type="ECO:0000256" key="1">
    <source>
        <dbReference type="ARBA" id="ARBA00009865"/>
    </source>
</evidence>
<sequence length="506" mass="56545">MKYVNPVRRGMYPDPSVVRVGEYYYMVNSTFEYYPGISVSKSRDLVNWENLPGVAAETSQADLRNSKPNEGIFAVCIRHHDGQFYVVTTNFAEFKTFIIRGRLEGDGIVWENDRIEVDVNGIDPDVYFEDGRMYLQFTGYVNDNGFKALQQVEINPETGDILRGPEVICCGTGGRDVEGPHIVRNKGWYYLLAAEGGTGQGHMITIFRSRNLWGPYEDEPGVNPLFTNRDRAEEPLQNIGHADLFKDGNGCWWMTCLGTRPAQVGFSQITNIGRETLLYPVRWDGDWPEIYNGVPTEEVDLTGFPEHEKAVGEQRFAGFCDDFSDGSISNEWLTLRNGLGENLKVEEGCLRLLGNNVRLSDLGTPAFAGVRQAEHQETFRVELSDETDTGDGYLGLVVIIDATHYVEIAFCKAEEGGYDVFRKQMVADVEINRNEGHLDGLPDELRIFNENDRKIFTASSGTQSVSFTASAINLSNEALAALNTGDIEGIHAYGNGMLSVKKVTRK</sequence>
<dbReference type="SUPFAM" id="SSF49899">
    <property type="entry name" value="Concanavalin A-like lectins/glucanases"/>
    <property type="match status" value="1"/>
</dbReference>